<dbReference type="AlphaFoldDB" id="A0A017TJP9"/>
<organism evidence="1 2">
    <name type="scientific">Chondromyces apiculatus DSM 436</name>
    <dbReference type="NCBI Taxonomy" id="1192034"/>
    <lineage>
        <taxon>Bacteria</taxon>
        <taxon>Pseudomonadati</taxon>
        <taxon>Myxococcota</taxon>
        <taxon>Polyangia</taxon>
        <taxon>Polyangiales</taxon>
        <taxon>Polyangiaceae</taxon>
        <taxon>Chondromyces</taxon>
    </lineage>
</organism>
<dbReference type="EMBL" id="ASRX01000002">
    <property type="protein sequence ID" value="EYF08881.1"/>
    <property type="molecule type" value="Genomic_DNA"/>
</dbReference>
<comment type="caution">
    <text evidence="1">The sequence shown here is derived from an EMBL/GenBank/DDBJ whole genome shotgun (WGS) entry which is preliminary data.</text>
</comment>
<proteinExistence type="predicted"/>
<evidence type="ECO:0000313" key="1">
    <source>
        <dbReference type="EMBL" id="EYF08881.1"/>
    </source>
</evidence>
<dbReference type="Proteomes" id="UP000019678">
    <property type="component" value="Unassembled WGS sequence"/>
</dbReference>
<name>A0A017TJP9_9BACT</name>
<accession>A0A017TJP9</accession>
<sequence>MKRVLDHIEHQKQALAHSSFLAFIENGAIDPRARFAFVPCLAPFAMAFMDLNKYVLRDDVSSDPVQQMINLHSREEDEHWRMYVQDLRTLSLDAPMDLASVLRMLWGQQCQRTRMLAYELTALLTRHPDPRMRFLIVEAVEGTADVAFDAFCKAAAEFEVQAGKRLHYFGKTHDTMEANHTITSAAVEAMMSEHTLSEDDLTTATAAVDQVYTLFQGMFDELLAYALWATSVGTCPASSRSPRALAISPALAMSPVPERVASSSLT</sequence>
<gene>
    <name evidence="1" type="ORF">CAP_2742</name>
</gene>
<dbReference type="OrthoDB" id="4653716at2"/>
<reference evidence="1 2" key="1">
    <citation type="submission" date="2013-05" db="EMBL/GenBank/DDBJ databases">
        <title>Genome assembly of Chondromyces apiculatus DSM 436.</title>
        <authorList>
            <person name="Sharma G."/>
            <person name="Khatri I."/>
            <person name="Kaur C."/>
            <person name="Mayilraj S."/>
            <person name="Subramanian S."/>
        </authorList>
    </citation>
    <scope>NUCLEOTIDE SEQUENCE [LARGE SCALE GENOMIC DNA]</scope>
    <source>
        <strain evidence="1 2">DSM 436</strain>
    </source>
</reference>
<evidence type="ECO:0000313" key="2">
    <source>
        <dbReference type="Proteomes" id="UP000019678"/>
    </source>
</evidence>
<dbReference type="STRING" id="1192034.CAP_2742"/>
<dbReference type="eggNOG" id="COG2072">
    <property type="taxonomic scope" value="Bacteria"/>
</dbReference>
<dbReference type="Gene3D" id="1.20.910.10">
    <property type="entry name" value="Heme oxygenase-like"/>
    <property type="match status" value="1"/>
</dbReference>
<dbReference type="InterPro" id="IPR016084">
    <property type="entry name" value="Haem_Oase-like_multi-hlx"/>
</dbReference>
<keyword evidence="2" id="KW-1185">Reference proteome</keyword>
<protein>
    <submittedName>
        <fullName evidence="1">Uncharacterized protein</fullName>
    </submittedName>
</protein>